<name>A0A7W6AK59_9HYPH</name>
<reference evidence="1 2" key="1">
    <citation type="submission" date="2020-08" db="EMBL/GenBank/DDBJ databases">
        <title>Genomic Encyclopedia of Type Strains, Phase IV (KMG-IV): sequencing the most valuable type-strain genomes for metagenomic binning, comparative biology and taxonomic classification.</title>
        <authorList>
            <person name="Goeker M."/>
        </authorList>
    </citation>
    <scope>NUCLEOTIDE SEQUENCE [LARGE SCALE GENOMIC DNA]</scope>
    <source>
        <strain evidence="1 2">DSM 24105</strain>
    </source>
</reference>
<organism evidence="1 2">
    <name type="scientific">Methylobacterium brachythecii</name>
    <dbReference type="NCBI Taxonomy" id="1176177"/>
    <lineage>
        <taxon>Bacteria</taxon>
        <taxon>Pseudomonadati</taxon>
        <taxon>Pseudomonadota</taxon>
        <taxon>Alphaproteobacteria</taxon>
        <taxon>Hyphomicrobiales</taxon>
        <taxon>Methylobacteriaceae</taxon>
        <taxon>Methylobacterium</taxon>
    </lineage>
</organism>
<sequence>MKQAQPPIPKTSTPPRIIAARICRFSDACAEVGLAGGVIKVVAKARAWTTLGPTMASHRPFGFHAGRRTAFMRAPA</sequence>
<evidence type="ECO:0000313" key="1">
    <source>
        <dbReference type="EMBL" id="MBB3903174.1"/>
    </source>
</evidence>
<dbReference type="AlphaFoldDB" id="A0A7W6AK59"/>
<evidence type="ECO:0000313" key="2">
    <source>
        <dbReference type="Proteomes" id="UP000517759"/>
    </source>
</evidence>
<gene>
    <name evidence="1" type="ORF">GGR33_002676</name>
</gene>
<dbReference type="RefSeq" id="WP_343068516.1">
    <property type="nucleotide sequence ID" value="NZ_JACIDN010000004.1"/>
</dbReference>
<dbReference type="EMBL" id="JACIDN010000004">
    <property type="protein sequence ID" value="MBB3903174.1"/>
    <property type="molecule type" value="Genomic_DNA"/>
</dbReference>
<proteinExistence type="predicted"/>
<dbReference type="Proteomes" id="UP000517759">
    <property type="component" value="Unassembled WGS sequence"/>
</dbReference>
<accession>A0A7W6AK59</accession>
<comment type="caution">
    <text evidence="1">The sequence shown here is derived from an EMBL/GenBank/DDBJ whole genome shotgun (WGS) entry which is preliminary data.</text>
</comment>
<protein>
    <submittedName>
        <fullName evidence="1">Uncharacterized protein</fullName>
    </submittedName>
</protein>